<dbReference type="CDD" id="cd00093">
    <property type="entry name" value="HTH_XRE"/>
    <property type="match status" value="1"/>
</dbReference>
<evidence type="ECO:0000313" key="2">
    <source>
        <dbReference type="Proteomes" id="UP000268051"/>
    </source>
</evidence>
<gene>
    <name evidence="1" type="ORF">EB837_02760</name>
</gene>
<dbReference type="RefSeq" id="WP_123650252.1">
    <property type="nucleotide sequence ID" value="NZ_RHFN01000002.1"/>
</dbReference>
<dbReference type="EMBL" id="RHFN01000002">
    <property type="protein sequence ID" value="ROU17757.1"/>
    <property type="molecule type" value="Genomic_DNA"/>
</dbReference>
<reference evidence="1 2" key="1">
    <citation type="submission" date="2018-10" db="EMBL/GenBank/DDBJ databases">
        <title>Horizontal transference of carbapenem resistance between Klebsiella pneumoniae and Kluyvera ascorbata during abdominal infection: a case report.</title>
        <authorList>
            <person name="Raro O.H.F."/>
            <person name="Lima-Morales D."/>
            <person name="Barth A.L."/>
            <person name="Paim T.G.S."/>
            <person name="Mott M.P."/>
            <person name="Riche C.V.W."/>
            <person name="Teixeira U.F."/>
            <person name="Waechter F."/>
            <person name="Dias C.A.G."/>
        </authorList>
    </citation>
    <scope>NUCLEOTIDE SEQUENCE [LARGE SCALE GENOMIC DNA]</scope>
    <source>
        <strain evidence="1 2">OT2</strain>
    </source>
</reference>
<dbReference type="InterPro" id="IPR001387">
    <property type="entry name" value="Cro/C1-type_HTH"/>
</dbReference>
<sequence>MEIKLHANATTTPRIRKYLQESNKSDRELALELGISVTTVRRWRKREQTADKSTTPVVIHKVMRQEQIVLINALREILRAPLDDLLFMVQEGLGIPLSRATLSRYLTPSYPKNGEAILQGKKALKAGIRPQTLTLHYRFLSLHMDDDGDHHLLWAQEPVSGWCAARIYSGMSSPLVIHWLDAVLEQFPGDIQSVEIKSDEWLSETYITALSQHLAEREINVSVTTTERKHQAVAVTVPLVAIIPALRACTPDELVMKLCALFNGGKEQKKLGNMTPQAFLEALRL</sequence>
<dbReference type="Proteomes" id="UP000268051">
    <property type="component" value="Unassembled WGS sequence"/>
</dbReference>
<proteinExistence type="predicted"/>
<dbReference type="OrthoDB" id="9803878at2"/>
<accession>A0A3N2SDF8</accession>
<name>A0A3N2SDF8_9ENTR</name>
<organism evidence="1 2">
    <name type="scientific">Kluyvera ascorbata</name>
    <dbReference type="NCBI Taxonomy" id="51288"/>
    <lineage>
        <taxon>Bacteria</taxon>
        <taxon>Pseudomonadati</taxon>
        <taxon>Pseudomonadota</taxon>
        <taxon>Gammaproteobacteria</taxon>
        <taxon>Enterobacterales</taxon>
        <taxon>Enterobacteriaceae</taxon>
        <taxon>Kluyvera</taxon>
    </lineage>
</organism>
<comment type="caution">
    <text evidence="1">The sequence shown here is derived from an EMBL/GenBank/DDBJ whole genome shotgun (WGS) entry which is preliminary data.</text>
</comment>
<dbReference type="AlphaFoldDB" id="A0A3N2SDF8"/>
<protein>
    <submittedName>
        <fullName evidence="1">XRE family transcriptional regulator</fullName>
    </submittedName>
</protein>
<evidence type="ECO:0000313" key="1">
    <source>
        <dbReference type="EMBL" id="ROU17757.1"/>
    </source>
</evidence>